<evidence type="ECO:0000313" key="1">
    <source>
        <dbReference type="EMBL" id="ELP85560.1"/>
    </source>
</evidence>
<keyword evidence="2" id="KW-1185">Reference proteome</keyword>
<accession>A0A0A1TZC4</accession>
<dbReference type="Proteomes" id="UP000014680">
    <property type="component" value="Unassembled WGS sequence"/>
</dbReference>
<sequence length="297" mass="34595">MNIFGDTFVNALIKNIAKGGQNDEVENIARMISDLTAKFIVNKENNNFFSHLIELFMKSTDIKEMYTTCPYSFANEILADLIMYIGTCFIGNTSLIEDVIVLFRGTYTKTLKTKTKDLYPLLGVVFAMTFCKSAHVVQAFRELNVFDDIKKLFYTQTPTVVVQRIFAIFKSVMLSDYFEMQKLLLDHFLPVMFDADINRHLDLKNPNNNYNVESYLFNRRLMRIIYQVSQGKSKIAEALKEMKHFLLYVEKVSKEEMNAQSSFFFNIVPEFMTKEDEEKMEQRRIQAVFTETGQSII</sequence>
<dbReference type="GeneID" id="14884534"/>
<name>A0A0A1TZC4_ENTIV</name>
<dbReference type="RefSeq" id="XP_004184906.1">
    <property type="nucleotide sequence ID" value="XM_004184858.1"/>
</dbReference>
<organism evidence="1 2">
    <name type="scientific">Entamoeba invadens IP1</name>
    <dbReference type="NCBI Taxonomy" id="370355"/>
    <lineage>
        <taxon>Eukaryota</taxon>
        <taxon>Amoebozoa</taxon>
        <taxon>Evosea</taxon>
        <taxon>Archamoebae</taxon>
        <taxon>Mastigamoebida</taxon>
        <taxon>Entamoebidae</taxon>
        <taxon>Entamoeba</taxon>
    </lineage>
</organism>
<dbReference type="EMBL" id="KB207048">
    <property type="protein sequence ID" value="ELP85560.1"/>
    <property type="molecule type" value="Genomic_DNA"/>
</dbReference>
<protein>
    <submittedName>
        <fullName evidence="1">Uncharacterized protein</fullName>
    </submittedName>
</protein>
<gene>
    <name evidence="1" type="ORF">EIN_407590</name>
</gene>
<proteinExistence type="predicted"/>
<evidence type="ECO:0000313" key="2">
    <source>
        <dbReference type="Proteomes" id="UP000014680"/>
    </source>
</evidence>
<reference evidence="1 2" key="1">
    <citation type="submission" date="2012-10" db="EMBL/GenBank/DDBJ databases">
        <authorList>
            <person name="Zafar N."/>
            <person name="Inman J."/>
            <person name="Hall N."/>
            <person name="Lorenzi H."/>
            <person name="Caler E."/>
        </authorList>
    </citation>
    <scope>NUCLEOTIDE SEQUENCE [LARGE SCALE GENOMIC DNA]</scope>
    <source>
        <strain evidence="1 2">IP1</strain>
    </source>
</reference>
<dbReference type="VEuPathDB" id="AmoebaDB:EIN_407590"/>
<dbReference type="AlphaFoldDB" id="A0A0A1TZC4"/>
<dbReference type="KEGG" id="eiv:EIN_407590"/>